<feature type="domain" description="CsbD-like" evidence="3">
    <location>
        <begin position="73"/>
        <end position="121"/>
    </location>
</feature>
<dbReference type="Gene3D" id="1.10.1470.10">
    <property type="entry name" value="YjbJ"/>
    <property type="match status" value="1"/>
</dbReference>
<keyword evidence="2" id="KW-1133">Transmembrane helix</keyword>
<dbReference type="InterPro" id="IPR008462">
    <property type="entry name" value="CsbD"/>
</dbReference>
<keyword evidence="2" id="KW-0812">Transmembrane</keyword>
<protein>
    <submittedName>
        <fullName evidence="4">CsbD family protein</fullName>
    </submittedName>
</protein>
<dbReference type="InterPro" id="IPR036629">
    <property type="entry name" value="YjbJ_sf"/>
</dbReference>
<comment type="similarity">
    <text evidence="1">Belongs to the UPF0337 (CsbD) family.</text>
</comment>
<dbReference type="EMBL" id="JAAGWD010000004">
    <property type="protein sequence ID" value="NEM98296.1"/>
    <property type="molecule type" value="Genomic_DNA"/>
</dbReference>
<evidence type="ECO:0000259" key="3">
    <source>
        <dbReference type="Pfam" id="PF05532"/>
    </source>
</evidence>
<evidence type="ECO:0000256" key="2">
    <source>
        <dbReference type="SAM" id="Phobius"/>
    </source>
</evidence>
<evidence type="ECO:0000256" key="1">
    <source>
        <dbReference type="ARBA" id="ARBA00009129"/>
    </source>
</evidence>
<evidence type="ECO:0000313" key="4">
    <source>
        <dbReference type="EMBL" id="NEM98296.1"/>
    </source>
</evidence>
<dbReference type="Proteomes" id="UP000474777">
    <property type="component" value="Unassembled WGS sequence"/>
</dbReference>
<keyword evidence="2" id="KW-0472">Membrane</keyword>
<proteinExistence type="inferred from homology"/>
<keyword evidence="5" id="KW-1185">Reference proteome</keyword>
<sequence length="132" mass="14429">MDKNGKILLATLSGIGAGIVAGILLAPDNGQTTRDSVKRTLTKAGEDMERTMKNWMSKLEKSGTTGAGSSLVMHGSWDDVKGQLKQNYAELTDEDLMYAEGKEDELFGRLQIKLGKTKEDIVKLIDNIRNSL</sequence>
<comment type="caution">
    <text evidence="4">The sequence shown here is derived from an EMBL/GenBank/DDBJ whole genome shotgun (WGS) entry which is preliminary data.</text>
</comment>
<gene>
    <name evidence="4" type="ORF">GXP69_11370</name>
</gene>
<dbReference type="Pfam" id="PF05532">
    <property type="entry name" value="CsbD"/>
    <property type="match status" value="1"/>
</dbReference>
<accession>A0A6B3LVI4</accession>
<dbReference type="RefSeq" id="WP_163915179.1">
    <property type="nucleotide sequence ID" value="NZ_JAAGWD010000004.1"/>
</dbReference>
<feature type="transmembrane region" description="Helical" evidence="2">
    <location>
        <begin position="7"/>
        <end position="26"/>
    </location>
</feature>
<dbReference type="SUPFAM" id="SSF69047">
    <property type="entry name" value="Hypothetical protein YjbJ"/>
    <property type="match status" value="1"/>
</dbReference>
<dbReference type="AlphaFoldDB" id="A0A6B3LVI4"/>
<name>A0A6B3LVI4_9BACT</name>
<organism evidence="4 5">
    <name type="scientific">Pontibacter burrus</name>
    <dbReference type="NCBI Taxonomy" id="2704466"/>
    <lineage>
        <taxon>Bacteria</taxon>
        <taxon>Pseudomonadati</taxon>
        <taxon>Bacteroidota</taxon>
        <taxon>Cytophagia</taxon>
        <taxon>Cytophagales</taxon>
        <taxon>Hymenobacteraceae</taxon>
        <taxon>Pontibacter</taxon>
    </lineage>
</organism>
<evidence type="ECO:0000313" key="5">
    <source>
        <dbReference type="Proteomes" id="UP000474777"/>
    </source>
</evidence>
<reference evidence="4 5" key="1">
    <citation type="submission" date="2020-02" db="EMBL/GenBank/DDBJ databases">
        <authorList>
            <person name="Kim M.K."/>
        </authorList>
    </citation>
    <scope>NUCLEOTIDE SEQUENCE [LARGE SCALE GENOMIC DNA]</scope>
    <source>
        <strain evidence="4 5">BT327</strain>
    </source>
</reference>